<evidence type="ECO:0008006" key="4">
    <source>
        <dbReference type="Google" id="ProtNLM"/>
    </source>
</evidence>
<proteinExistence type="predicted"/>
<accession>A0ABP4XYS2</accession>
<organism evidence="2 3">
    <name type="scientific">Nostocoides veronense</name>
    <dbReference type="NCBI Taxonomy" id="330836"/>
    <lineage>
        <taxon>Bacteria</taxon>
        <taxon>Bacillati</taxon>
        <taxon>Actinomycetota</taxon>
        <taxon>Actinomycetes</taxon>
        <taxon>Micrococcales</taxon>
        <taxon>Intrasporangiaceae</taxon>
        <taxon>Nostocoides</taxon>
    </lineage>
</organism>
<gene>
    <name evidence="2" type="ORF">GCM10009811_20330</name>
</gene>
<dbReference type="Proteomes" id="UP001499938">
    <property type="component" value="Unassembled WGS sequence"/>
</dbReference>
<feature type="transmembrane region" description="Helical" evidence="1">
    <location>
        <begin position="137"/>
        <end position="155"/>
    </location>
</feature>
<dbReference type="EMBL" id="BAAAPO010000033">
    <property type="protein sequence ID" value="GAA1795969.1"/>
    <property type="molecule type" value="Genomic_DNA"/>
</dbReference>
<protein>
    <recommendedName>
        <fullName evidence="4">Flagellar motor switch protein FliG C-terminal domain-containing protein</fullName>
    </recommendedName>
</protein>
<keyword evidence="1" id="KW-0472">Membrane</keyword>
<evidence type="ECO:0000313" key="2">
    <source>
        <dbReference type="EMBL" id="GAA1795969.1"/>
    </source>
</evidence>
<keyword evidence="1" id="KW-0812">Transmembrane</keyword>
<comment type="caution">
    <text evidence="2">The sequence shown here is derived from an EMBL/GenBank/DDBJ whole genome shotgun (WGS) entry which is preliminary data.</text>
</comment>
<reference evidence="3" key="1">
    <citation type="journal article" date="2019" name="Int. J. Syst. Evol. Microbiol.">
        <title>The Global Catalogue of Microorganisms (GCM) 10K type strain sequencing project: providing services to taxonomists for standard genome sequencing and annotation.</title>
        <authorList>
            <consortium name="The Broad Institute Genomics Platform"/>
            <consortium name="The Broad Institute Genome Sequencing Center for Infectious Disease"/>
            <person name="Wu L."/>
            <person name="Ma J."/>
        </authorList>
    </citation>
    <scope>NUCLEOTIDE SEQUENCE [LARGE SCALE GENOMIC DNA]</scope>
    <source>
        <strain evidence="3">JCM 15592</strain>
    </source>
</reference>
<keyword evidence="3" id="KW-1185">Reference proteome</keyword>
<keyword evidence="1" id="KW-1133">Transmembrane helix</keyword>
<evidence type="ECO:0000313" key="3">
    <source>
        <dbReference type="Proteomes" id="UP001499938"/>
    </source>
</evidence>
<evidence type="ECO:0000256" key="1">
    <source>
        <dbReference type="SAM" id="Phobius"/>
    </source>
</evidence>
<dbReference type="RefSeq" id="WP_344084514.1">
    <property type="nucleotide sequence ID" value="NZ_BAAAPO010000033.1"/>
</dbReference>
<name>A0ABP4XYS2_9MICO</name>
<sequence length="171" mass="18699">MRYNSELGVKEVLGIESWRNLSKDTFLRFLTAMPEIDKEVALQLIGQIPEITTFAKVALEDAAKAYEGLLTSNSRSMEGLQALDAAVLTALREELAKELTPEERVRVLDQIREVHERAHLKDTENKKFLGEQFEKRLGVGLAVAAAVVAVVFSVSKSGGKSTGGISNLKAA</sequence>